<dbReference type="AlphaFoldDB" id="A0A485LYM0"/>
<evidence type="ECO:0000256" key="1">
    <source>
        <dbReference type="ARBA" id="ARBA00004196"/>
    </source>
</evidence>
<evidence type="ECO:0000256" key="4">
    <source>
        <dbReference type="ARBA" id="ARBA00022737"/>
    </source>
</evidence>
<keyword evidence="4" id="KW-0677">Repeat</keyword>
<keyword evidence="6" id="KW-0411">Iron-sulfur</keyword>
<feature type="domain" description="4Fe-4S ferredoxin-type" evidence="8">
    <location>
        <begin position="68"/>
        <end position="99"/>
    </location>
</feature>
<keyword evidence="2" id="KW-0004">4Fe-4S</keyword>
<dbReference type="PROSITE" id="PS00198">
    <property type="entry name" value="4FE4S_FER_1"/>
    <property type="match status" value="1"/>
</dbReference>
<evidence type="ECO:0000313" key="9">
    <source>
        <dbReference type="EMBL" id="VFU13079.1"/>
    </source>
</evidence>
<dbReference type="PROSITE" id="PS51379">
    <property type="entry name" value="4FE4S_FER_2"/>
    <property type="match status" value="3"/>
</dbReference>
<protein>
    <submittedName>
        <fullName evidence="9">Formate dehydrogenase-O, Fe-S subunit</fullName>
    </submittedName>
</protein>
<dbReference type="GO" id="GO:0046872">
    <property type="term" value="F:metal ion binding"/>
    <property type="evidence" value="ECO:0007669"/>
    <property type="project" value="UniProtKB-KW"/>
</dbReference>
<evidence type="ECO:0000256" key="6">
    <source>
        <dbReference type="ARBA" id="ARBA00023014"/>
    </source>
</evidence>
<dbReference type="PANTHER" id="PTHR43545:SF6">
    <property type="entry name" value="FORMATE DEHYDROGENASE, NITRATE-INDUCIBLE, IRON-SULFUR SUBUNIT"/>
    <property type="match status" value="1"/>
</dbReference>
<dbReference type="Pfam" id="PF13247">
    <property type="entry name" value="Fer4_11"/>
    <property type="match status" value="1"/>
</dbReference>
<dbReference type="SUPFAM" id="SSF81597">
    <property type="entry name" value="Iron-sulfur subunit of formate dehydrogenase N, transmembrane anchor"/>
    <property type="match status" value="1"/>
</dbReference>
<keyword evidence="3" id="KW-0479">Metal-binding</keyword>
<dbReference type="GO" id="GO:0030313">
    <property type="term" value="C:cell envelope"/>
    <property type="evidence" value="ECO:0007669"/>
    <property type="project" value="UniProtKB-SubCell"/>
</dbReference>
<dbReference type="Pfam" id="PF09163">
    <property type="entry name" value="Form-deh_trans"/>
    <property type="match status" value="1"/>
</dbReference>
<keyword evidence="7" id="KW-0812">Transmembrane</keyword>
<gene>
    <name evidence="9" type="primary">fdoH</name>
    <name evidence="9" type="ORF">SCFA_1580003</name>
</gene>
<evidence type="ECO:0000256" key="7">
    <source>
        <dbReference type="SAM" id="Phobius"/>
    </source>
</evidence>
<name>A0A485LYM0_9ZZZZ</name>
<dbReference type="InterPro" id="IPR015246">
    <property type="entry name" value="Formate_DH_TM"/>
</dbReference>
<sequence length="262" mass="29458">MKKTEYIKLIDTTRCTACRGCQVACKQWNEMPASRTRNFGSYQNPPDLQWNTWTLIRFQEHVDKNGDFKWLFRKDGCMHCTEAACIKVCPSGALYHTEFGTVGINQKLCIGCKACISACPFDIPRFNQETEKVYKCDLCYDRLKGGQQPACVLSCPTSAITIGEREAMIDKAYRRLDQLGGKGVVYGDKFVGGTHVMYILSEDPAVYDKLPVKPRIPASVILWKNLFKPFTLIGMGAVAGMAALHYLIKGPHEVHEKKEGDE</sequence>
<dbReference type="EMBL" id="CAADRM010000066">
    <property type="protein sequence ID" value="VFU13079.1"/>
    <property type="molecule type" value="Genomic_DNA"/>
</dbReference>
<dbReference type="PANTHER" id="PTHR43545">
    <property type="entry name" value="FORMATE DEHYDROGENASE, NITRATE-INDUCIBLE, IRON-SULFUR SUBUNIT"/>
    <property type="match status" value="1"/>
</dbReference>
<dbReference type="InterPro" id="IPR038384">
    <property type="entry name" value="Formate_DH_C_sf"/>
</dbReference>
<dbReference type="GO" id="GO:0015944">
    <property type="term" value="P:formate oxidation"/>
    <property type="evidence" value="ECO:0007669"/>
    <property type="project" value="InterPro"/>
</dbReference>
<dbReference type="Gene3D" id="1.20.5.480">
    <property type="entry name" value="Single helix bin"/>
    <property type="match status" value="1"/>
</dbReference>
<keyword evidence="7" id="KW-0472">Membrane</keyword>
<dbReference type="SUPFAM" id="SSF54862">
    <property type="entry name" value="4Fe-4S ferredoxins"/>
    <property type="match status" value="1"/>
</dbReference>
<accession>A0A485LYM0</accession>
<dbReference type="InterPro" id="IPR017896">
    <property type="entry name" value="4Fe4S_Fe-S-bd"/>
</dbReference>
<comment type="subcellular location">
    <subcellularLocation>
        <location evidence="1">Cell envelope</location>
    </subcellularLocation>
</comment>
<dbReference type="PIRSF" id="PIRSF036298">
    <property type="entry name" value="FDH_4Fe4S"/>
    <property type="match status" value="1"/>
</dbReference>
<evidence type="ECO:0000259" key="8">
    <source>
        <dbReference type="PROSITE" id="PS51379"/>
    </source>
</evidence>
<dbReference type="InterPro" id="IPR051555">
    <property type="entry name" value="FDH_Electron_Transfer_Unit"/>
</dbReference>
<reference evidence="9" key="1">
    <citation type="submission" date="2019-03" db="EMBL/GenBank/DDBJ databases">
        <authorList>
            <person name="Hao L."/>
        </authorList>
    </citation>
    <scope>NUCLEOTIDE SEQUENCE</scope>
</reference>
<dbReference type="GO" id="GO:0051539">
    <property type="term" value="F:4 iron, 4 sulfur cluster binding"/>
    <property type="evidence" value="ECO:0007669"/>
    <property type="project" value="UniProtKB-KW"/>
</dbReference>
<evidence type="ECO:0000256" key="5">
    <source>
        <dbReference type="ARBA" id="ARBA00023004"/>
    </source>
</evidence>
<proteinExistence type="predicted"/>
<dbReference type="InterPro" id="IPR017900">
    <property type="entry name" value="4Fe4S_Fe_S_CS"/>
</dbReference>
<dbReference type="InterPro" id="IPR014603">
    <property type="entry name" value="Formate_DH_Fe-S_su"/>
</dbReference>
<feature type="domain" description="4Fe-4S ferredoxin-type" evidence="8">
    <location>
        <begin position="6"/>
        <end position="36"/>
    </location>
</feature>
<dbReference type="GO" id="GO:0045333">
    <property type="term" value="P:cellular respiration"/>
    <property type="evidence" value="ECO:0007669"/>
    <property type="project" value="InterPro"/>
</dbReference>
<feature type="domain" description="4Fe-4S ferredoxin-type" evidence="8">
    <location>
        <begin position="100"/>
        <end position="129"/>
    </location>
</feature>
<keyword evidence="7" id="KW-1133">Transmembrane helix</keyword>
<dbReference type="Gene3D" id="3.30.70.20">
    <property type="match status" value="2"/>
</dbReference>
<feature type="transmembrane region" description="Helical" evidence="7">
    <location>
        <begin position="230"/>
        <end position="248"/>
    </location>
</feature>
<keyword evidence="5" id="KW-0408">Iron</keyword>
<organism evidence="9">
    <name type="scientific">anaerobic digester metagenome</name>
    <dbReference type="NCBI Taxonomy" id="1263854"/>
    <lineage>
        <taxon>unclassified sequences</taxon>
        <taxon>metagenomes</taxon>
        <taxon>ecological metagenomes</taxon>
    </lineage>
</organism>
<evidence type="ECO:0000256" key="2">
    <source>
        <dbReference type="ARBA" id="ARBA00022485"/>
    </source>
</evidence>
<evidence type="ECO:0000256" key="3">
    <source>
        <dbReference type="ARBA" id="ARBA00022723"/>
    </source>
</evidence>